<proteinExistence type="predicted"/>
<evidence type="ECO:0000313" key="4">
    <source>
        <dbReference type="Proteomes" id="UP000054321"/>
    </source>
</evidence>
<sequence>MKPEMNATSEEHDGDEYSANQLSLTISNQKRMSMDQYYIAQQTHPSDYSSLMQSYHPHPELSVQPREDEGQEMLPSYSSDISLENVFMRKMELDGAVHRADDRNWTRVFATLQGTALMFHKYKSSGVFGTRPEFLDDCPDLPVEAKKGEFLCSYNLHLADAGIAADYTKKNHVIRIRAESDQFILSCQRIETFIHWLHALSTAIDLALPLDERELPRDLSVPRHQRRLENSEHVTPEIEARETFSRDTNEARHRLRDMASIESINSITPRSGTIDSVSTRPAPNVTASIPRKRPVRPSISPETGKWQPEHGWSARKDMIYAKHCMAILLSQSPRKSNIIIMNGKQWIVNWDTGELTRREPPDYNEIDDASSINSGRRHRNSARS</sequence>
<dbReference type="InterPro" id="IPR001849">
    <property type="entry name" value="PH_domain"/>
</dbReference>
<dbReference type="PROSITE" id="PS50003">
    <property type="entry name" value="PH_DOMAIN"/>
    <property type="match status" value="1"/>
</dbReference>
<feature type="region of interest" description="Disordered" evidence="1">
    <location>
        <begin position="269"/>
        <end position="309"/>
    </location>
</feature>
<feature type="compositionally biased region" description="Basic residues" evidence="1">
    <location>
        <begin position="375"/>
        <end position="384"/>
    </location>
</feature>
<dbReference type="OrthoDB" id="5865767at2759"/>
<feature type="compositionally biased region" description="Polar residues" evidence="1">
    <location>
        <begin position="269"/>
        <end position="287"/>
    </location>
</feature>
<dbReference type="InParanoid" id="A0A0C3GY45"/>
<dbReference type="AlphaFoldDB" id="A0A0C3GY45"/>
<dbReference type="SUPFAM" id="SSF50729">
    <property type="entry name" value="PH domain-like"/>
    <property type="match status" value="1"/>
</dbReference>
<reference evidence="3 4" key="1">
    <citation type="submission" date="2014-04" db="EMBL/GenBank/DDBJ databases">
        <authorList>
            <consortium name="DOE Joint Genome Institute"/>
            <person name="Kuo A."/>
            <person name="Martino E."/>
            <person name="Perotto S."/>
            <person name="Kohler A."/>
            <person name="Nagy L.G."/>
            <person name="Floudas D."/>
            <person name="Copeland A."/>
            <person name="Barry K.W."/>
            <person name="Cichocki N."/>
            <person name="Veneault-Fourrey C."/>
            <person name="LaButti K."/>
            <person name="Lindquist E.A."/>
            <person name="Lipzen A."/>
            <person name="Lundell T."/>
            <person name="Morin E."/>
            <person name="Murat C."/>
            <person name="Sun H."/>
            <person name="Tunlid A."/>
            <person name="Henrissat B."/>
            <person name="Grigoriev I.V."/>
            <person name="Hibbett D.S."/>
            <person name="Martin F."/>
            <person name="Nordberg H.P."/>
            <person name="Cantor M.N."/>
            <person name="Hua S.X."/>
        </authorList>
    </citation>
    <scope>NUCLEOTIDE SEQUENCE [LARGE SCALE GENOMIC DNA]</scope>
    <source>
        <strain evidence="3 4">Zn</strain>
    </source>
</reference>
<dbReference type="InterPro" id="IPR041681">
    <property type="entry name" value="PH_9"/>
</dbReference>
<accession>A0A0C3GY45</accession>
<evidence type="ECO:0000256" key="1">
    <source>
        <dbReference type="SAM" id="MobiDB-lite"/>
    </source>
</evidence>
<dbReference type="STRING" id="913774.A0A0C3GY45"/>
<gene>
    <name evidence="3" type="ORF">OIDMADRAFT_172257</name>
</gene>
<organism evidence="3 4">
    <name type="scientific">Oidiodendron maius (strain Zn)</name>
    <dbReference type="NCBI Taxonomy" id="913774"/>
    <lineage>
        <taxon>Eukaryota</taxon>
        <taxon>Fungi</taxon>
        <taxon>Dikarya</taxon>
        <taxon>Ascomycota</taxon>
        <taxon>Pezizomycotina</taxon>
        <taxon>Leotiomycetes</taxon>
        <taxon>Leotiomycetes incertae sedis</taxon>
        <taxon>Myxotrichaceae</taxon>
        <taxon>Oidiodendron</taxon>
    </lineage>
</organism>
<feature type="region of interest" description="Disordered" evidence="1">
    <location>
        <begin position="48"/>
        <end position="73"/>
    </location>
</feature>
<dbReference type="InterPro" id="IPR011993">
    <property type="entry name" value="PH-like_dom_sf"/>
</dbReference>
<evidence type="ECO:0000313" key="3">
    <source>
        <dbReference type="EMBL" id="KIM95116.1"/>
    </source>
</evidence>
<dbReference type="HOGENOM" id="CLU_028348_0_0_1"/>
<dbReference type="Gene3D" id="2.30.29.30">
    <property type="entry name" value="Pleckstrin-homology domain (PH domain)/Phosphotyrosine-binding domain (PTB)"/>
    <property type="match status" value="1"/>
</dbReference>
<evidence type="ECO:0000259" key="2">
    <source>
        <dbReference type="PROSITE" id="PS50003"/>
    </source>
</evidence>
<feature type="region of interest" description="Disordered" evidence="1">
    <location>
        <begin position="1"/>
        <end position="21"/>
    </location>
</feature>
<protein>
    <recommendedName>
        <fullName evidence="2">PH domain-containing protein</fullName>
    </recommendedName>
</protein>
<dbReference type="SMART" id="SM00233">
    <property type="entry name" value="PH"/>
    <property type="match status" value="1"/>
</dbReference>
<dbReference type="EMBL" id="KN832888">
    <property type="protein sequence ID" value="KIM95116.1"/>
    <property type="molecule type" value="Genomic_DNA"/>
</dbReference>
<dbReference type="PANTHER" id="PTHR37283:SF1">
    <property type="entry name" value="PH DOMAIN-CONTAINING PROTEIN YHR131C"/>
    <property type="match status" value="1"/>
</dbReference>
<name>A0A0C3GY45_OIDMZ</name>
<dbReference type="Proteomes" id="UP000054321">
    <property type="component" value="Unassembled WGS sequence"/>
</dbReference>
<dbReference type="PANTHER" id="PTHR37283">
    <property type="entry name" value="PH DOMAIN-CONTAINING PROTEIN YHR131C"/>
    <property type="match status" value="1"/>
</dbReference>
<reference evidence="4" key="2">
    <citation type="submission" date="2015-01" db="EMBL/GenBank/DDBJ databases">
        <title>Evolutionary Origins and Diversification of the Mycorrhizal Mutualists.</title>
        <authorList>
            <consortium name="DOE Joint Genome Institute"/>
            <consortium name="Mycorrhizal Genomics Consortium"/>
            <person name="Kohler A."/>
            <person name="Kuo A."/>
            <person name="Nagy L.G."/>
            <person name="Floudas D."/>
            <person name="Copeland A."/>
            <person name="Barry K.W."/>
            <person name="Cichocki N."/>
            <person name="Veneault-Fourrey C."/>
            <person name="LaButti K."/>
            <person name="Lindquist E.A."/>
            <person name="Lipzen A."/>
            <person name="Lundell T."/>
            <person name="Morin E."/>
            <person name="Murat C."/>
            <person name="Riley R."/>
            <person name="Ohm R."/>
            <person name="Sun H."/>
            <person name="Tunlid A."/>
            <person name="Henrissat B."/>
            <person name="Grigoriev I.V."/>
            <person name="Hibbett D.S."/>
            <person name="Martin F."/>
        </authorList>
    </citation>
    <scope>NUCLEOTIDE SEQUENCE [LARGE SCALE GENOMIC DNA]</scope>
    <source>
        <strain evidence="4">Zn</strain>
    </source>
</reference>
<feature type="region of interest" description="Disordered" evidence="1">
    <location>
        <begin position="357"/>
        <end position="384"/>
    </location>
</feature>
<dbReference type="Pfam" id="PF15410">
    <property type="entry name" value="PH_9"/>
    <property type="match status" value="1"/>
</dbReference>
<feature type="domain" description="PH" evidence="2">
    <location>
        <begin position="90"/>
        <end position="205"/>
    </location>
</feature>
<keyword evidence="4" id="KW-1185">Reference proteome</keyword>